<dbReference type="RefSeq" id="WP_189022544.1">
    <property type="nucleotide sequence ID" value="NZ_BMNE01000001.1"/>
</dbReference>
<evidence type="ECO:0000313" key="3">
    <source>
        <dbReference type="Proteomes" id="UP000658127"/>
    </source>
</evidence>
<proteinExistence type="predicted"/>
<organism evidence="2 3">
    <name type="scientific">Nocardia rhizosphaerihabitans</name>
    <dbReference type="NCBI Taxonomy" id="1691570"/>
    <lineage>
        <taxon>Bacteria</taxon>
        <taxon>Bacillati</taxon>
        <taxon>Actinomycetota</taxon>
        <taxon>Actinomycetes</taxon>
        <taxon>Mycobacteriales</taxon>
        <taxon>Nocardiaceae</taxon>
        <taxon>Nocardia</taxon>
    </lineage>
</organism>
<comment type="caution">
    <text evidence="2">The sequence shown here is derived from an EMBL/GenBank/DDBJ whole genome shotgun (WGS) entry which is preliminary data.</text>
</comment>
<dbReference type="Proteomes" id="UP000658127">
    <property type="component" value="Unassembled WGS sequence"/>
</dbReference>
<reference evidence="3" key="1">
    <citation type="journal article" date="2019" name="Int. J. Syst. Evol. Microbiol.">
        <title>The Global Catalogue of Microorganisms (GCM) 10K type strain sequencing project: providing services to taxonomists for standard genome sequencing and annotation.</title>
        <authorList>
            <consortium name="The Broad Institute Genomics Platform"/>
            <consortium name="The Broad Institute Genome Sequencing Center for Infectious Disease"/>
            <person name="Wu L."/>
            <person name="Ma J."/>
        </authorList>
    </citation>
    <scope>NUCLEOTIDE SEQUENCE [LARGE SCALE GENOMIC DNA]</scope>
    <source>
        <strain evidence="3">CGMCC 4.7329</strain>
    </source>
</reference>
<name>A0ABQ2K4I8_9NOCA</name>
<accession>A0ABQ2K4I8</accession>
<evidence type="ECO:0000256" key="1">
    <source>
        <dbReference type="SAM" id="MobiDB-lite"/>
    </source>
</evidence>
<feature type="region of interest" description="Disordered" evidence="1">
    <location>
        <begin position="292"/>
        <end position="315"/>
    </location>
</feature>
<protein>
    <submittedName>
        <fullName evidence="2">Uncharacterized protein</fullName>
    </submittedName>
</protein>
<dbReference type="EMBL" id="BMNE01000001">
    <property type="protein sequence ID" value="GGN66066.1"/>
    <property type="molecule type" value="Genomic_DNA"/>
</dbReference>
<evidence type="ECO:0000313" key="2">
    <source>
        <dbReference type="EMBL" id="GGN66066.1"/>
    </source>
</evidence>
<gene>
    <name evidence="2" type="ORF">GCM10011610_00620</name>
</gene>
<keyword evidence="3" id="KW-1185">Reference proteome</keyword>
<sequence length="315" mass="34611">MTSPYQPVDAAAHWQGDALRRIQHLAAEHRRVSEAGPQMFEDGISADQEKVWRDRLDLVNTEREHAEYAALLGGVNPDWVVQARELGYRSDSTPARTVLRQHPERADSAQEFYLDMLGLDLWQLERMASLEAARLDRINTGRWSFGRDPIGAARFGENMTALHARASVLAAAAQLTPTEGENLWGASVDGIRRVHAVSIQAYDDLALAQEWNRYARADPEPTVPLYVPPNTSAGAAVPPAPHQMLADATSALRTEIVDTVIRSVESSDLAAESTAITAVVEAALRDDHELIWEETASDTPPDRSTGAGKDHARDL</sequence>